<dbReference type="SUPFAM" id="SSF50370">
    <property type="entry name" value="Ricin B-like lectins"/>
    <property type="match status" value="1"/>
</dbReference>
<dbReference type="AlphaFoldDB" id="A0A9N8DVU9"/>
<reference evidence="3" key="1">
    <citation type="submission" date="2020-06" db="EMBL/GenBank/DDBJ databases">
        <authorList>
            <consortium name="Plant Systems Biology data submission"/>
        </authorList>
    </citation>
    <scope>NUCLEOTIDE SEQUENCE</scope>
    <source>
        <strain evidence="3">D6</strain>
    </source>
</reference>
<dbReference type="OrthoDB" id="54384at2759"/>
<evidence type="ECO:0000313" key="3">
    <source>
        <dbReference type="EMBL" id="CAB9509454.1"/>
    </source>
</evidence>
<feature type="compositionally biased region" description="Low complexity" evidence="1">
    <location>
        <begin position="205"/>
        <end position="221"/>
    </location>
</feature>
<sequence length="401" mass="45287">MILRLSLLVVFFLLAKAEAQLRAPTHGVDDNTTLSDGPQTERRLMKHIELLGNNGRPPKGSLPLQECQGDCDNDDECGDGMVCFHKPPFTAVPNCIGGDYDKSKSGIRPRRPPQTARPTPAPAPQPTKYTTPTPPSGNPRIKLVGNRRWAPGSLGLCEGDCDKDRDCEGDFVCQQRGRGDPVRGCDGYDGSKTDYCVLPRGGIMPTTPTNPGTPTKSPTSRPTDRPTTDSPTSQSPKFRLKLYWEDGYYWQEETRERKWCAVFDYKGLPGDGRCWYGRQRRACRPDQVYVTKCKDEYRQYFRFVKLGSNLVQIKLGDGRNLCFQRVSTQIFLRTCDEKNKYQQWYAPNGSFDGSKFELSQHSNPRQCMTQAHHPKAGEVVETHSCKAARSDEHETSFWNKY</sequence>
<feature type="region of interest" description="Disordered" evidence="1">
    <location>
        <begin position="200"/>
        <end position="235"/>
    </location>
</feature>
<accession>A0A9N8DVU9</accession>
<comment type="caution">
    <text evidence="3">The sequence shown here is derived from an EMBL/GenBank/DDBJ whole genome shotgun (WGS) entry which is preliminary data.</text>
</comment>
<evidence type="ECO:0000256" key="1">
    <source>
        <dbReference type="SAM" id="MobiDB-lite"/>
    </source>
</evidence>
<organism evidence="3 4">
    <name type="scientific">Seminavis robusta</name>
    <dbReference type="NCBI Taxonomy" id="568900"/>
    <lineage>
        <taxon>Eukaryota</taxon>
        <taxon>Sar</taxon>
        <taxon>Stramenopiles</taxon>
        <taxon>Ochrophyta</taxon>
        <taxon>Bacillariophyta</taxon>
        <taxon>Bacillariophyceae</taxon>
        <taxon>Bacillariophycidae</taxon>
        <taxon>Naviculales</taxon>
        <taxon>Naviculaceae</taxon>
        <taxon>Seminavis</taxon>
    </lineage>
</organism>
<protein>
    <submittedName>
        <fullName evidence="3">Uncharacterized protein</fullName>
    </submittedName>
</protein>
<dbReference type="EMBL" id="CAICTM010000389">
    <property type="protein sequence ID" value="CAB9509454.1"/>
    <property type="molecule type" value="Genomic_DNA"/>
</dbReference>
<name>A0A9N8DVU9_9STRA</name>
<dbReference type="Proteomes" id="UP001153069">
    <property type="component" value="Unassembled WGS sequence"/>
</dbReference>
<keyword evidence="4" id="KW-1185">Reference proteome</keyword>
<evidence type="ECO:0000256" key="2">
    <source>
        <dbReference type="SAM" id="SignalP"/>
    </source>
</evidence>
<evidence type="ECO:0000313" key="4">
    <source>
        <dbReference type="Proteomes" id="UP001153069"/>
    </source>
</evidence>
<feature type="chain" id="PRO_5040109817" evidence="2">
    <location>
        <begin position="20"/>
        <end position="401"/>
    </location>
</feature>
<dbReference type="PROSITE" id="PS50231">
    <property type="entry name" value="RICIN_B_LECTIN"/>
    <property type="match status" value="1"/>
</dbReference>
<keyword evidence="2" id="KW-0732">Signal</keyword>
<gene>
    <name evidence="3" type="ORF">SEMRO_390_G132900.1</name>
</gene>
<dbReference type="InterPro" id="IPR035992">
    <property type="entry name" value="Ricin_B-like_lectins"/>
</dbReference>
<feature type="signal peptide" evidence="2">
    <location>
        <begin position="1"/>
        <end position="19"/>
    </location>
</feature>
<proteinExistence type="predicted"/>
<feature type="region of interest" description="Disordered" evidence="1">
    <location>
        <begin position="100"/>
        <end position="141"/>
    </location>
</feature>